<proteinExistence type="predicted"/>
<feature type="domain" description="Reverse transcriptase zinc-binding" evidence="1">
    <location>
        <begin position="195"/>
        <end position="265"/>
    </location>
</feature>
<dbReference type="Proteomes" id="UP001153555">
    <property type="component" value="Unassembled WGS sequence"/>
</dbReference>
<evidence type="ECO:0000259" key="1">
    <source>
        <dbReference type="Pfam" id="PF13966"/>
    </source>
</evidence>
<evidence type="ECO:0000313" key="2">
    <source>
        <dbReference type="EMBL" id="CAA0838802.1"/>
    </source>
</evidence>
<keyword evidence="3" id="KW-1185">Reference proteome</keyword>
<evidence type="ECO:0000313" key="3">
    <source>
        <dbReference type="Proteomes" id="UP001153555"/>
    </source>
</evidence>
<name>A0A9N7NYA4_STRHE</name>
<dbReference type="EMBL" id="CACSLK010031421">
    <property type="protein sequence ID" value="CAA0838802.1"/>
    <property type="molecule type" value="Genomic_DNA"/>
</dbReference>
<dbReference type="AlphaFoldDB" id="A0A9N7NYA4"/>
<comment type="caution">
    <text evidence="2">The sequence shown here is derived from an EMBL/GenBank/DDBJ whole genome shotgun (WGS) entry which is preliminary data.</text>
</comment>
<accession>A0A9N7NYA4</accession>
<dbReference type="OrthoDB" id="1750965at2759"/>
<gene>
    <name evidence="2" type="ORF">SHERM_05378</name>
</gene>
<organism evidence="2 3">
    <name type="scientific">Striga hermonthica</name>
    <name type="common">Purple witchweed</name>
    <name type="synonym">Buchnera hermonthica</name>
    <dbReference type="NCBI Taxonomy" id="68872"/>
    <lineage>
        <taxon>Eukaryota</taxon>
        <taxon>Viridiplantae</taxon>
        <taxon>Streptophyta</taxon>
        <taxon>Embryophyta</taxon>
        <taxon>Tracheophyta</taxon>
        <taxon>Spermatophyta</taxon>
        <taxon>Magnoliopsida</taxon>
        <taxon>eudicotyledons</taxon>
        <taxon>Gunneridae</taxon>
        <taxon>Pentapetalae</taxon>
        <taxon>asterids</taxon>
        <taxon>lamiids</taxon>
        <taxon>Lamiales</taxon>
        <taxon>Orobanchaceae</taxon>
        <taxon>Buchnereae</taxon>
        <taxon>Striga</taxon>
    </lineage>
</organism>
<dbReference type="Pfam" id="PF13966">
    <property type="entry name" value="zf-RVT"/>
    <property type="match status" value="1"/>
</dbReference>
<reference evidence="2" key="1">
    <citation type="submission" date="2019-12" db="EMBL/GenBank/DDBJ databases">
        <authorList>
            <person name="Scholes J."/>
        </authorList>
    </citation>
    <scope>NUCLEOTIDE SEQUENCE</scope>
</reference>
<dbReference type="InterPro" id="IPR026960">
    <property type="entry name" value="RVT-Znf"/>
</dbReference>
<sequence>MKRYNYIVSTPRSREERRHLCVREVENNLCGGIYQVFVTPCACGPAEAVLPILAAFGDFLLGRPNFGLLVLALAEDLLAVGGYLAGGRGFDIDAGRTGKFHLRSLIGVVTDVVHVWELLENRGWNWNLNLLKELFSDEDCTSILRIKSINHTKSDKWMWDMNAKGDYQVAKAYSRFVEGKFRTLDIAESSGQNAKNVNARLRSWRLNIKGKIKHFIWRSFNNTLPVSNNLKKRGLDVDWVCHRCGDGVETVEHLFFQCDLSKQVWKMAPVNWDFCNASTDSFKVWWGDVCSISKKEISEARIQLTTYILWWLWKSRNLWIFKKEWMPVHVVIKVAVADWQEFLEKNKRG</sequence>
<protein>
    <recommendedName>
        <fullName evidence="1">Reverse transcriptase zinc-binding domain-containing protein</fullName>
    </recommendedName>
</protein>